<dbReference type="KEGG" id="mbos:ICJ55_07065"/>
<keyword evidence="2" id="KW-1185">Reference proteome</keyword>
<dbReference type="AlphaFoldDB" id="A0A7H1C0L7"/>
<organism evidence="1 2">
    <name type="scientific">Mannheimia bovis</name>
    <dbReference type="NCBI Taxonomy" id="2770636"/>
    <lineage>
        <taxon>Bacteria</taxon>
        <taxon>Pseudomonadati</taxon>
        <taxon>Pseudomonadota</taxon>
        <taxon>Gammaproteobacteria</taxon>
        <taxon>Pasteurellales</taxon>
        <taxon>Pasteurellaceae</taxon>
        <taxon>Mannheimia</taxon>
    </lineage>
</organism>
<name>A0A7H1C0L7_9PAST</name>
<gene>
    <name evidence="1" type="ORF">ICJ55_07065</name>
</gene>
<sequence length="74" mass="8713">MFVVGWNREQGEALTIETLEEHIQYNRTAFHENTNASWAMLGLFETKEQARDFCFKLQEIRNARLDGELYQEGS</sequence>
<evidence type="ECO:0000313" key="1">
    <source>
        <dbReference type="EMBL" id="QNS14522.1"/>
    </source>
</evidence>
<reference evidence="1 2" key="1">
    <citation type="submission" date="2020-09" db="EMBL/GenBank/DDBJ databases">
        <title>Mannheimia bovis sp.nov., isolated from a cow.</title>
        <authorList>
            <person name="Li F."/>
        </authorList>
    </citation>
    <scope>NUCLEOTIDE SEQUENCE [LARGE SCALE GENOMIC DNA]</scope>
    <source>
        <strain evidence="1 2">ZY190616</strain>
    </source>
</reference>
<accession>A0A7H1C0L7</accession>
<dbReference type="EMBL" id="CP061280">
    <property type="protein sequence ID" value="QNS14522.1"/>
    <property type="molecule type" value="Genomic_DNA"/>
</dbReference>
<evidence type="ECO:0000313" key="2">
    <source>
        <dbReference type="Proteomes" id="UP000576260"/>
    </source>
</evidence>
<dbReference type="Proteomes" id="UP000576260">
    <property type="component" value="Chromosome"/>
</dbReference>
<protein>
    <submittedName>
        <fullName evidence="1">Uncharacterized protein</fullName>
    </submittedName>
</protein>
<proteinExistence type="predicted"/>
<dbReference type="RefSeq" id="WP_188156172.1">
    <property type="nucleotide sequence ID" value="NZ_CP061280.1"/>
</dbReference>